<organism evidence="3 4">
    <name type="scientific">Flagellimonas aquimarina</name>
    <dbReference type="NCBI Taxonomy" id="2201895"/>
    <lineage>
        <taxon>Bacteria</taxon>
        <taxon>Pseudomonadati</taxon>
        <taxon>Bacteroidota</taxon>
        <taxon>Flavobacteriia</taxon>
        <taxon>Flavobacteriales</taxon>
        <taxon>Flavobacteriaceae</taxon>
        <taxon>Flagellimonas</taxon>
    </lineage>
</organism>
<dbReference type="Proteomes" id="UP000245762">
    <property type="component" value="Unassembled WGS sequence"/>
</dbReference>
<protein>
    <recommendedName>
        <fullName evidence="2">Guanylate cyclase domain-containing protein</fullName>
    </recommendedName>
</protein>
<keyword evidence="4" id="KW-1185">Reference proteome</keyword>
<accession>A0A316L4W4</accession>
<dbReference type="OrthoDB" id="9768499at2"/>
<dbReference type="CDD" id="cd07302">
    <property type="entry name" value="CHD"/>
    <property type="match status" value="1"/>
</dbReference>
<sequence length="354" mass="39926">MISFLSKLINKRRWRVIRFYLIGWTLAFVFLSIVRGVGTEELGALKFDFIPSLMIAFTLGPIMGTGSAVAQILMEERVYRHVSIGRLLLINSLYSILFIILLVIIAYGVYEMYFGVHIDIITFAFDTGSVAIYFYVIVVDLLLAIFRQVNLMLGEGNLGRLILGKFYTPREEERIFMFLDLQSSTEHAERLGHVKYSMLVQDCFNDLGVAAKNGAEIYQYVGDEAVLTWKLKQGLQNENCLRAYYNFVALLQKKSDHYQKRYDCKPFFKAGLHAGLVTVTEVGKYKKEIAYHGDTINTAARIQGQCNTLGSALLLSESLKGQLASSDFAYKTMGSIPLKGKKDKVEICAVSQDS</sequence>
<evidence type="ECO:0000313" key="3">
    <source>
        <dbReference type="EMBL" id="PWL40448.1"/>
    </source>
</evidence>
<keyword evidence="1" id="KW-1133">Transmembrane helix</keyword>
<feature type="transmembrane region" description="Helical" evidence="1">
    <location>
        <begin position="16"/>
        <end position="37"/>
    </location>
</feature>
<comment type="caution">
    <text evidence="3">The sequence shown here is derived from an EMBL/GenBank/DDBJ whole genome shotgun (WGS) entry which is preliminary data.</text>
</comment>
<name>A0A316L4W4_9FLAO</name>
<evidence type="ECO:0000313" key="4">
    <source>
        <dbReference type="Proteomes" id="UP000245762"/>
    </source>
</evidence>
<dbReference type="Gene3D" id="3.30.70.1230">
    <property type="entry name" value="Nucleotide cyclase"/>
    <property type="match status" value="1"/>
</dbReference>
<dbReference type="Pfam" id="PF00211">
    <property type="entry name" value="Guanylate_cyc"/>
    <property type="match status" value="1"/>
</dbReference>
<dbReference type="InterPro" id="IPR001054">
    <property type="entry name" value="A/G_cyclase"/>
</dbReference>
<feature type="transmembrane region" description="Helical" evidence="1">
    <location>
        <begin position="49"/>
        <end position="74"/>
    </location>
</feature>
<feature type="domain" description="Guanylate cyclase" evidence="2">
    <location>
        <begin position="175"/>
        <end position="303"/>
    </location>
</feature>
<dbReference type="SUPFAM" id="SSF55073">
    <property type="entry name" value="Nucleotide cyclase"/>
    <property type="match status" value="1"/>
</dbReference>
<gene>
    <name evidence="3" type="ORF">DKG77_06455</name>
</gene>
<feature type="transmembrane region" description="Helical" evidence="1">
    <location>
        <begin position="86"/>
        <end position="110"/>
    </location>
</feature>
<dbReference type="PROSITE" id="PS50125">
    <property type="entry name" value="GUANYLATE_CYCLASE_2"/>
    <property type="match status" value="1"/>
</dbReference>
<keyword evidence="1" id="KW-0812">Transmembrane</keyword>
<feature type="transmembrane region" description="Helical" evidence="1">
    <location>
        <begin position="130"/>
        <end position="146"/>
    </location>
</feature>
<dbReference type="GO" id="GO:0009190">
    <property type="term" value="P:cyclic nucleotide biosynthetic process"/>
    <property type="evidence" value="ECO:0007669"/>
    <property type="project" value="InterPro"/>
</dbReference>
<evidence type="ECO:0000259" key="2">
    <source>
        <dbReference type="PROSITE" id="PS50125"/>
    </source>
</evidence>
<dbReference type="RefSeq" id="WP_109661280.1">
    <property type="nucleotide sequence ID" value="NZ_QGEG01000001.1"/>
</dbReference>
<dbReference type="InterPro" id="IPR029787">
    <property type="entry name" value="Nucleotide_cyclase"/>
</dbReference>
<dbReference type="AlphaFoldDB" id="A0A316L4W4"/>
<proteinExistence type="predicted"/>
<dbReference type="EMBL" id="QGEG01000001">
    <property type="protein sequence ID" value="PWL40448.1"/>
    <property type="molecule type" value="Genomic_DNA"/>
</dbReference>
<dbReference type="GO" id="GO:0004016">
    <property type="term" value="F:adenylate cyclase activity"/>
    <property type="evidence" value="ECO:0007669"/>
    <property type="project" value="UniProtKB-ARBA"/>
</dbReference>
<keyword evidence="1" id="KW-0472">Membrane</keyword>
<evidence type="ECO:0000256" key="1">
    <source>
        <dbReference type="SAM" id="Phobius"/>
    </source>
</evidence>
<reference evidence="3 4" key="1">
    <citation type="submission" date="2018-05" db="EMBL/GenBank/DDBJ databases">
        <title>Complete genome sequence of Flagellimonas aquimarina ECD12 isolated from seaweed Ecklonia cava.</title>
        <authorList>
            <person name="Choi S."/>
            <person name="Seong C."/>
        </authorList>
    </citation>
    <scope>NUCLEOTIDE SEQUENCE [LARGE SCALE GENOMIC DNA]</scope>
    <source>
        <strain evidence="3 4">ECD12</strain>
    </source>
</reference>
<dbReference type="GO" id="GO:0035556">
    <property type="term" value="P:intracellular signal transduction"/>
    <property type="evidence" value="ECO:0007669"/>
    <property type="project" value="InterPro"/>
</dbReference>